<dbReference type="EMBL" id="JBJQOH010000002">
    <property type="protein sequence ID" value="KAL3696879.1"/>
    <property type="molecule type" value="Genomic_DNA"/>
</dbReference>
<name>A0ABD3I1D1_9MARC</name>
<dbReference type="Proteomes" id="UP001633002">
    <property type="component" value="Unassembled WGS sequence"/>
</dbReference>
<reference evidence="2 3" key="1">
    <citation type="submission" date="2024-09" db="EMBL/GenBank/DDBJ databases">
        <title>Chromosome-scale assembly of Riccia sorocarpa.</title>
        <authorList>
            <person name="Paukszto L."/>
        </authorList>
    </citation>
    <scope>NUCLEOTIDE SEQUENCE [LARGE SCALE GENOMIC DNA]</scope>
    <source>
        <strain evidence="2">LP-2024</strain>
        <tissue evidence="2">Aerial parts of the thallus</tissue>
    </source>
</reference>
<evidence type="ECO:0000313" key="3">
    <source>
        <dbReference type="Proteomes" id="UP001633002"/>
    </source>
</evidence>
<keyword evidence="3" id="KW-1185">Reference proteome</keyword>
<proteinExistence type="predicted"/>
<feature type="region of interest" description="Disordered" evidence="1">
    <location>
        <begin position="77"/>
        <end position="129"/>
    </location>
</feature>
<evidence type="ECO:0000313" key="2">
    <source>
        <dbReference type="EMBL" id="KAL3696879.1"/>
    </source>
</evidence>
<feature type="compositionally biased region" description="Polar residues" evidence="1">
    <location>
        <begin position="103"/>
        <end position="112"/>
    </location>
</feature>
<dbReference type="AlphaFoldDB" id="A0ABD3I1D1"/>
<feature type="compositionally biased region" description="Low complexity" evidence="1">
    <location>
        <begin position="80"/>
        <end position="102"/>
    </location>
</feature>
<gene>
    <name evidence="2" type="ORF">R1sor_010955</name>
</gene>
<sequence length="145" mass="16617">MEYLRCYRSSGIAYYLPVPWPETFSLIQISTLQKFCKEFSHSTVAQHIGKSAYYLVKPGIFVDMENQWKRLKVLAREQKQTTNTTEQPQQQQASTQHSQDQTGNVNASTATRTPPIAAQTKARKTRHVPEKTFDISLTIEIPNIE</sequence>
<evidence type="ECO:0000256" key="1">
    <source>
        <dbReference type="SAM" id="MobiDB-lite"/>
    </source>
</evidence>
<comment type="caution">
    <text evidence="2">The sequence shown here is derived from an EMBL/GenBank/DDBJ whole genome shotgun (WGS) entry which is preliminary data.</text>
</comment>
<accession>A0ABD3I1D1</accession>
<protein>
    <submittedName>
        <fullName evidence="2">Uncharacterized protein</fullName>
    </submittedName>
</protein>
<organism evidence="2 3">
    <name type="scientific">Riccia sorocarpa</name>
    <dbReference type="NCBI Taxonomy" id="122646"/>
    <lineage>
        <taxon>Eukaryota</taxon>
        <taxon>Viridiplantae</taxon>
        <taxon>Streptophyta</taxon>
        <taxon>Embryophyta</taxon>
        <taxon>Marchantiophyta</taxon>
        <taxon>Marchantiopsida</taxon>
        <taxon>Marchantiidae</taxon>
        <taxon>Marchantiales</taxon>
        <taxon>Ricciaceae</taxon>
        <taxon>Riccia</taxon>
    </lineage>
</organism>